<sequence length="411" mass="45075">MRKGVKFQMGFLRQRKDGTTSLATVVPNDGVTPGTNERPISLGVLCGKLTHGNRATTGLQRGQAQLDQNSLCTMEHLDLMHPSYDSTFANLTKEESDLVYQAYGDETAVQYAERPVLSNLHLLIFDCLILDFSKDCDFTLTMVDDLLDLLTSGEHRKTKRFLEDRRKLREEEERIRQLLEGKPHLPSPPPTAPQPDVEVDYTALKSLADLGIDTSFIDSFEQERKRNEEQKASEEAVQAGLDHTSNLLQKLQQVQNDRLSMVPPPHLAHVVQPSDNEVLLGEYIYCLGGVFVYVIQPSDLASSTFHPTMIPTPTPFPSPYPPLAASPAAEKITENLKDMAKKVSPGAIAPVSAVRKAMGVHPSSEPNSPAPAEEENPTSVASETLVDEVDVEGTSSQAEAEEERGEGGGCS</sequence>
<evidence type="ECO:0000256" key="2">
    <source>
        <dbReference type="ARBA" id="ARBA00023015"/>
    </source>
</evidence>
<dbReference type="InterPro" id="IPR051831">
    <property type="entry name" value="Bromodomain_contain_prot"/>
</dbReference>
<dbReference type="InterPro" id="IPR021900">
    <property type="entry name" value="DUF3512"/>
</dbReference>
<feature type="compositionally biased region" description="Low complexity" evidence="5">
    <location>
        <begin position="362"/>
        <end position="371"/>
    </location>
</feature>
<keyword evidence="3" id="KW-0804">Transcription</keyword>
<evidence type="ECO:0000256" key="1">
    <source>
        <dbReference type="ARBA" id="ARBA00004123"/>
    </source>
</evidence>
<comment type="subcellular location">
    <subcellularLocation>
        <location evidence="1">Nucleus</location>
    </subcellularLocation>
</comment>
<dbReference type="AlphaFoldDB" id="A0A7R8VJ43"/>
<keyword evidence="4" id="KW-0539">Nucleus</keyword>
<dbReference type="PANTHER" id="PTHR22881">
    <property type="entry name" value="BROMODOMAIN CONTAINING PROTEIN"/>
    <property type="match status" value="1"/>
</dbReference>
<gene>
    <name evidence="6" type="ORF">TDIB3V08_LOCUS4982</name>
</gene>
<organism evidence="6">
    <name type="scientific">Timema douglasi</name>
    <name type="common">Walking stick</name>
    <dbReference type="NCBI Taxonomy" id="61478"/>
    <lineage>
        <taxon>Eukaryota</taxon>
        <taxon>Metazoa</taxon>
        <taxon>Ecdysozoa</taxon>
        <taxon>Arthropoda</taxon>
        <taxon>Hexapoda</taxon>
        <taxon>Insecta</taxon>
        <taxon>Pterygota</taxon>
        <taxon>Neoptera</taxon>
        <taxon>Polyneoptera</taxon>
        <taxon>Phasmatodea</taxon>
        <taxon>Timematodea</taxon>
        <taxon>Timematoidea</taxon>
        <taxon>Timematidae</taxon>
        <taxon>Timema</taxon>
    </lineage>
</organism>
<evidence type="ECO:0000256" key="4">
    <source>
        <dbReference type="ARBA" id="ARBA00023242"/>
    </source>
</evidence>
<feature type="region of interest" description="Disordered" evidence="5">
    <location>
        <begin position="355"/>
        <end position="411"/>
    </location>
</feature>
<reference evidence="6" key="1">
    <citation type="submission" date="2020-11" db="EMBL/GenBank/DDBJ databases">
        <authorList>
            <person name="Tran Van P."/>
        </authorList>
    </citation>
    <scope>NUCLEOTIDE SEQUENCE</scope>
</reference>
<name>A0A7R8VJ43_TIMDO</name>
<protein>
    <submittedName>
        <fullName evidence="6">Uncharacterized protein</fullName>
    </submittedName>
</protein>
<dbReference type="GO" id="GO:0005634">
    <property type="term" value="C:nucleus"/>
    <property type="evidence" value="ECO:0007669"/>
    <property type="project" value="UniProtKB-SubCell"/>
</dbReference>
<dbReference type="Pfam" id="PF12024">
    <property type="entry name" value="DUF3512"/>
    <property type="match status" value="1"/>
</dbReference>
<dbReference type="GO" id="GO:0006357">
    <property type="term" value="P:regulation of transcription by RNA polymerase II"/>
    <property type="evidence" value="ECO:0007669"/>
    <property type="project" value="TreeGrafter"/>
</dbReference>
<accession>A0A7R8VJ43</accession>
<dbReference type="PANTHER" id="PTHR22881:SF27">
    <property type="entry name" value="BROMODOMAIN CONTAINING 7_9"/>
    <property type="match status" value="1"/>
</dbReference>
<keyword evidence="2" id="KW-0805">Transcription regulation</keyword>
<evidence type="ECO:0000313" key="6">
    <source>
        <dbReference type="EMBL" id="CAD7198704.1"/>
    </source>
</evidence>
<dbReference type="EMBL" id="OA566325">
    <property type="protein sequence ID" value="CAD7198704.1"/>
    <property type="molecule type" value="Genomic_DNA"/>
</dbReference>
<evidence type="ECO:0000256" key="5">
    <source>
        <dbReference type="SAM" id="MobiDB-lite"/>
    </source>
</evidence>
<proteinExistence type="predicted"/>
<evidence type="ECO:0000256" key="3">
    <source>
        <dbReference type="ARBA" id="ARBA00023163"/>
    </source>
</evidence>